<feature type="region of interest" description="Disordered" evidence="1">
    <location>
        <begin position="1"/>
        <end position="35"/>
    </location>
</feature>
<reference evidence="2" key="3">
    <citation type="submission" date="2014-08" db="EMBL/GenBank/DDBJ databases">
        <authorList>
            <person name="Dawson D."/>
        </authorList>
    </citation>
    <scope>NUCLEOTIDE SEQUENCE</scope>
    <source>
        <strain evidence="2">Ruff_Mc1R</strain>
    </source>
</reference>
<proteinExistence type="predicted"/>
<organism evidence="2">
    <name type="scientific">Calidris pugnax</name>
    <name type="common">Ruff</name>
    <name type="synonym">Philomachus pugnax</name>
    <dbReference type="NCBI Taxonomy" id="198806"/>
    <lineage>
        <taxon>Eukaryota</taxon>
        <taxon>Metazoa</taxon>
        <taxon>Chordata</taxon>
        <taxon>Craniata</taxon>
        <taxon>Vertebrata</taxon>
        <taxon>Euteleostomi</taxon>
        <taxon>Archelosauria</taxon>
        <taxon>Archosauria</taxon>
        <taxon>Dinosauria</taxon>
        <taxon>Saurischia</taxon>
        <taxon>Theropoda</taxon>
        <taxon>Coelurosauria</taxon>
        <taxon>Aves</taxon>
        <taxon>Neognathae</taxon>
        <taxon>Neoaves</taxon>
        <taxon>Charadriiformes</taxon>
        <taxon>Scolopacidae</taxon>
        <taxon>Calidris</taxon>
    </lineage>
</organism>
<dbReference type="EMBL" id="LM993832">
    <property type="protein sequence ID" value="CDY72699.1"/>
    <property type="molecule type" value="Genomic_DNA"/>
</dbReference>
<dbReference type="EMBL" id="LM993823">
    <property type="protein sequence ID" value="CDY72690.1"/>
    <property type="molecule type" value="Genomic_DNA"/>
</dbReference>
<evidence type="ECO:0000256" key="1">
    <source>
        <dbReference type="SAM" id="MobiDB-lite"/>
    </source>
</evidence>
<dbReference type="EMBL" id="LM993846">
    <property type="protein sequence ID" value="CDY72713.1"/>
    <property type="molecule type" value="Genomic_DNA"/>
</dbReference>
<feature type="compositionally biased region" description="Basic and acidic residues" evidence="1">
    <location>
        <begin position="72"/>
        <end position="82"/>
    </location>
</feature>
<dbReference type="EMBL" id="LM993834">
    <property type="protein sequence ID" value="CDY72701.1"/>
    <property type="molecule type" value="Genomic_DNA"/>
</dbReference>
<dbReference type="EMBL" id="LM993825">
    <property type="protein sequence ID" value="CDY72692.1"/>
    <property type="molecule type" value="Genomic_DNA"/>
</dbReference>
<dbReference type="EMBL" id="LM993830">
    <property type="protein sequence ID" value="CDY72697.1"/>
    <property type="molecule type" value="Genomic_DNA"/>
</dbReference>
<dbReference type="EMBL" id="LM993821">
    <property type="protein sequence ID" value="CDY72688.1"/>
    <property type="molecule type" value="Genomic_DNA"/>
</dbReference>
<feature type="region of interest" description="Disordered" evidence="1">
    <location>
        <begin position="57"/>
        <end position="93"/>
    </location>
</feature>
<dbReference type="EMBL" id="LM993851">
    <property type="protein sequence ID" value="CDY72718.1"/>
    <property type="molecule type" value="Genomic_DNA"/>
</dbReference>
<dbReference type="EMBL" id="LM993836">
    <property type="protein sequence ID" value="CDY72703.1"/>
    <property type="molecule type" value="Genomic_DNA"/>
</dbReference>
<dbReference type="EMBL" id="LM993841">
    <property type="protein sequence ID" value="CDY72708.1"/>
    <property type="molecule type" value="Genomic_DNA"/>
</dbReference>
<evidence type="ECO:0000313" key="2">
    <source>
        <dbReference type="EMBL" id="CDY72714.1"/>
    </source>
</evidence>
<dbReference type="EMBL" id="LM993845">
    <property type="protein sequence ID" value="CDY72712.1"/>
    <property type="molecule type" value="Genomic_DNA"/>
</dbReference>
<dbReference type="EMBL" id="LM993849">
    <property type="protein sequence ID" value="CDY72716.1"/>
    <property type="molecule type" value="Genomic_DNA"/>
</dbReference>
<dbReference type="EMBL" id="LM993822">
    <property type="protein sequence ID" value="CDY72689.1"/>
    <property type="molecule type" value="Genomic_DNA"/>
</dbReference>
<dbReference type="EMBL" id="LM993826">
    <property type="protein sequence ID" value="CDY72693.1"/>
    <property type="molecule type" value="Genomic_DNA"/>
</dbReference>
<dbReference type="EMBL" id="LM993844">
    <property type="protein sequence ID" value="CDY72711.1"/>
    <property type="molecule type" value="Genomic_DNA"/>
</dbReference>
<dbReference type="EMBL" id="LM993819">
    <property type="protein sequence ID" value="CDY72686.1"/>
    <property type="molecule type" value="Genomic_DNA"/>
</dbReference>
<gene>
    <name evidence="2" type="primary">MC1R</name>
</gene>
<feature type="compositionally biased region" description="Basic residues" evidence="1">
    <location>
        <begin position="83"/>
        <end position="93"/>
    </location>
</feature>
<dbReference type="EMBL" id="LM993843">
    <property type="protein sequence ID" value="CDY72710.1"/>
    <property type="molecule type" value="Genomic_DNA"/>
</dbReference>
<dbReference type="EMBL" id="LM993835">
    <property type="protein sequence ID" value="CDY72702.1"/>
    <property type="molecule type" value="Genomic_DNA"/>
</dbReference>
<dbReference type="EMBL" id="LM993818">
    <property type="protein sequence ID" value="CDY72685.1"/>
    <property type="molecule type" value="Genomic_DNA"/>
</dbReference>
<reference evidence="2" key="1">
    <citation type="thesis" date="2013" institute="Simon Fraser University" country="Canada">
        <title>Molecular genetics of alternative reproductive morph in ruffs.</title>
        <authorList>
            <person name="Farrell LLL"/>
        </authorList>
    </citation>
    <scope>NUCLEOTIDE SEQUENCE</scope>
    <source>
        <strain evidence="2">Ruff_Mc1R</strain>
    </source>
</reference>
<dbReference type="EMBL" id="LM993816">
    <property type="protein sequence ID" value="CDY72683.1"/>
    <property type="molecule type" value="Genomic_DNA"/>
</dbReference>
<accession>A0A078K1E5</accession>
<feature type="non-terminal residue" evidence="2">
    <location>
        <position position="1"/>
    </location>
</feature>
<dbReference type="EMBL" id="LM993815">
    <property type="protein sequence ID" value="CDY72682.1"/>
    <property type="molecule type" value="Genomic_DNA"/>
</dbReference>
<dbReference type="EMBL" id="LM993847">
    <property type="protein sequence ID" value="CDY72714.1"/>
    <property type="molecule type" value="Genomic_DNA"/>
</dbReference>
<dbReference type="EMBL" id="LM993820">
    <property type="protein sequence ID" value="CDY72687.1"/>
    <property type="molecule type" value="Genomic_DNA"/>
</dbReference>
<dbReference type="EMBL" id="LM993833">
    <property type="protein sequence ID" value="CDY72700.1"/>
    <property type="molecule type" value="Genomic_DNA"/>
</dbReference>
<dbReference type="EMBL" id="LM993850">
    <property type="protein sequence ID" value="CDY72717.1"/>
    <property type="molecule type" value="Genomic_DNA"/>
</dbReference>
<dbReference type="EMBL" id="LM993828">
    <property type="protein sequence ID" value="CDY72695.1"/>
    <property type="molecule type" value="Genomic_DNA"/>
</dbReference>
<dbReference type="EMBL" id="LM993829">
    <property type="protein sequence ID" value="CDY72696.1"/>
    <property type="molecule type" value="Genomic_DNA"/>
</dbReference>
<protein>
    <submittedName>
        <fullName evidence="2">Melanocortin-1 receptor</fullName>
    </submittedName>
</protein>
<reference evidence="2" key="2">
    <citation type="submission" date="2014-08" db="EMBL/GenBank/DDBJ databases">
        <title>Plumage ornaments and colour morphs in ruffs (Philomachus pugnax) are not associated with exon variation in the melanocortin-1 receptor gene (MC1R).</title>
        <authorList>
            <person name="Farrell L.L."/>
            <person name="Kuepper C."/>
            <person name="Burke T."/>
            <person name="Lank D.B."/>
        </authorList>
    </citation>
    <scope>NUCLEOTIDE SEQUENCE</scope>
    <source>
        <strain evidence="2">Ruff_Mc1R</strain>
    </source>
</reference>
<dbReference type="EMBL" id="LM993848">
    <property type="protein sequence ID" value="CDY72715.1"/>
    <property type="molecule type" value="Genomic_DNA"/>
</dbReference>
<feature type="non-terminal residue" evidence="2">
    <location>
        <position position="273"/>
    </location>
</feature>
<sequence>GRQRLVPGAQHPQRALPHAGAGEPGGEPAGRGCHPEEQEPALAHVLLHLLPGCLRHAGERQQPGGDTLHAADGARRAGDPRQHRPPHGQRHRHAHLQLHRVLPLLPGGHRRGPLHHHLLRPALPQHHDAATGRGDHGQRLAGQHRLQYHLHHLLPQQRHPPLPHWLLPLHAGPHAGALHPHVRPGPPPSLQHLQPAEAAHHLPQQQPEGSHHAHHPPGRLLHLLGALLLPPHPHRHLSHQPLLHLLLQLLQPLPHPPSSATRWLTPSSMPSGA</sequence>
<dbReference type="EMBL" id="LM993838">
    <property type="protein sequence ID" value="CDY72705.1"/>
    <property type="molecule type" value="Genomic_DNA"/>
</dbReference>
<dbReference type="EMBL" id="LM993824">
    <property type="protein sequence ID" value="CDY72691.1"/>
    <property type="molecule type" value="Genomic_DNA"/>
</dbReference>
<name>A0A078K1E5_CALPG</name>
<keyword evidence="2" id="KW-0675">Receptor</keyword>
<dbReference type="EMBL" id="LM993839">
    <property type="protein sequence ID" value="CDY72706.1"/>
    <property type="molecule type" value="Genomic_DNA"/>
</dbReference>
<dbReference type="EMBL" id="LM993840">
    <property type="protein sequence ID" value="CDY72707.1"/>
    <property type="molecule type" value="Genomic_DNA"/>
</dbReference>
<dbReference type="AlphaFoldDB" id="A0A078K1E5"/>
<dbReference type="EMBL" id="LM993842">
    <property type="protein sequence ID" value="CDY72709.1"/>
    <property type="molecule type" value="Genomic_DNA"/>
</dbReference>
<dbReference type="EMBL" id="LM993837">
    <property type="protein sequence ID" value="CDY72704.1"/>
    <property type="molecule type" value="Genomic_DNA"/>
</dbReference>
<dbReference type="EMBL" id="LM993827">
    <property type="protein sequence ID" value="CDY72694.1"/>
    <property type="molecule type" value="Genomic_DNA"/>
</dbReference>